<keyword evidence="1" id="KW-0227">DNA damage</keyword>
<dbReference type="Pfam" id="PF05970">
    <property type="entry name" value="PIF1"/>
    <property type="match status" value="1"/>
</dbReference>
<dbReference type="CDD" id="cd18809">
    <property type="entry name" value="SF1_C_RecD"/>
    <property type="match status" value="1"/>
</dbReference>
<dbReference type="EC" id="5.6.2.3" evidence="1"/>
<dbReference type="AlphaFoldDB" id="A0A3L8DNE5"/>
<keyword evidence="1" id="KW-0347">Helicase</keyword>
<dbReference type="GO" id="GO:0000723">
    <property type="term" value="P:telomere maintenance"/>
    <property type="evidence" value="ECO:0007669"/>
    <property type="project" value="InterPro"/>
</dbReference>
<dbReference type="InterPro" id="IPR010285">
    <property type="entry name" value="DNA_helicase_pif1-like_DEAD"/>
</dbReference>
<proteinExistence type="inferred from homology"/>
<dbReference type="GO" id="GO:0005524">
    <property type="term" value="F:ATP binding"/>
    <property type="evidence" value="ECO:0007669"/>
    <property type="project" value="UniProtKB-KW"/>
</dbReference>
<name>A0A3L8DNE5_OOCBI</name>
<dbReference type="FunFam" id="3.40.50.300:FF:002884">
    <property type="entry name" value="ATP-dependent DNA helicase"/>
    <property type="match status" value="1"/>
</dbReference>
<dbReference type="SUPFAM" id="SSF52540">
    <property type="entry name" value="P-loop containing nucleoside triphosphate hydrolases"/>
    <property type="match status" value="2"/>
</dbReference>
<dbReference type="GO" id="GO:0006310">
    <property type="term" value="P:DNA recombination"/>
    <property type="evidence" value="ECO:0007669"/>
    <property type="project" value="UniProtKB-KW"/>
</dbReference>
<dbReference type="Proteomes" id="UP000279307">
    <property type="component" value="Chromosome 6"/>
</dbReference>
<dbReference type="OrthoDB" id="10053386at2759"/>
<organism evidence="3 4">
    <name type="scientific">Ooceraea biroi</name>
    <name type="common">Clonal raider ant</name>
    <name type="synonym">Cerapachys biroi</name>
    <dbReference type="NCBI Taxonomy" id="2015173"/>
    <lineage>
        <taxon>Eukaryota</taxon>
        <taxon>Metazoa</taxon>
        <taxon>Ecdysozoa</taxon>
        <taxon>Arthropoda</taxon>
        <taxon>Hexapoda</taxon>
        <taxon>Insecta</taxon>
        <taxon>Pterygota</taxon>
        <taxon>Neoptera</taxon>
        <taxon>Endopterygota</taxon>
        <taxon>Hymenoptera</taxon>
        <taxon>Apocrita</taxon>
        <taxon>Aculeata</taxon>
        <taxon>Formicoidea</taxon>
        <taxon>Formicidae</taxon>
        <taxon>Dorylinae</taxon>
        <taxon>Ooceraea</taxon>
    </lineage>
</organism>
<dbReference type="EMBL" id="QOIP01000006">
    <property type="protein sequence ID" value="RLU21806.1"/>
    <property type="molecule type" value="Genomic_DNA"/>
</dbReference>
<comment type="cofactor">
    <cofactor evidence="1">
        <name>Mg(2+)</name>
        <dbReference type="ChEBI" id="CHEBI:18420"/>
    </cofactor>
</comment>
<accession>A0A3L8DNE5</accession>
<gene>
    <name evidence="3" type="ORF">DMN91_006182</name>
</gene>
<dbReference type="GO" id="GO:0016887">
    <property type="term" value="F:ATP hydrolysis activity"/>
    <property type="evidence" value="ECO:0007669"/>
    <property type="project" value="RHEA"/>
</dbReference>
<reference evidence="3 4" key="1">
    <citation type="journal article" date="2018" name="Genome Res.">
        <title>The genomic architecture and molecular evolution of ant odorant receptors.</title>
        <authorList>
            <person name="McKenzie S.K."/>
            <person name="Kronauer D.J.C."/>
        </authorList>
    </citation>
    <scope>NUCLEOTIDE SEQUENCE [LARGE SCALE GENOMIC DNA]</scope>
    <source>
        <strain evidence="3">Clonal line C1</strain>
    </source>
</reference>
<comment type="catalytic activity">
    <reaction evidence="1">
        <text>ATP + H2O = ADP + phosphate + H(+)</text>
        <dbReference type="Rhea" id="RHEA:13065"/>
        <dbReference type="ChEBI" id="CHEBI:15377"/>
        <dbReference type="ChEBI" id="CHEBI:15378"/>
        <dbReference type="ChEBI" id="CHEBI:30616"/>
        <dbReference type="ChEBI" id="CHEBI:43474"/>
        <dbReference type="ChEBI" id="CHEBI:456216"/>
        <dbReference type="EC" id="5.6.2.3"/>
    </reaction>
</comment>
<dbReference type="InterPro" id="IPR027417">
    <property type="entry name" value="P-loop_NTPase"/>
</dbReference>
<keyword evidence="1" id="KW-0234">DNA repair</keyword>
<dbReference type="Gene3D" id="3.40.50.300">
    <property type="entry name" value="P-loop containing nucleotide triphosphate hydrolases"/>
    <property type="match status" value="2"/>
</dbReference>
<dbReference type="PANTHER" id="PTHR10492">
    <property type="match status" value="1"/>
</dbReference>
<keyword evidence="1" id="KW-0233">DNA recombination</keyword>
<keyword evidence="1" id="KW-0067">ATP-binding</keyword>
<comment type="similarity">
    <text evidence="1">Belongs to the helicase family.</text>
</comment>
<evidence type="ECO:0000313" key="3">
    <source>
        <dbReference type="EMBL" id="RLU21806.1"/>
    </source>
</evidence>
<dbReference type="GO" id="GO:0006281">
    <property type="term" value="P:DNA repair"/>
    <property type="evidence" value="ECO:0007669"/>
    <property type="project" value="UniProtKB-KW"/>
</dbReference>
<evidence type="ECO:0000313" key="4">
    <source>
        <dbReference type="Proteomes" id="UP000279307"/>
    </source>
</evidence>
<sequence>MGYFNKNNPSVAVEAAVCRDSTLMAWFKLNQSDISARRYSYTEIPEHYVFNRTDDWEATSFEDLRTFDGVTCDSFKETTKRRDLVQDDSVWENTLTDAVALSMPYQFRQLFAYICVMGSPVDPVKLWVTFLDSFVEDFSKRHGDHSDDCQNCENLALREVQEIYILHGKKCQDFGLRNPPTNMLDSFHDLFIQRDEETEGERLMSTLNPEQKHAFDSVMAAVYTDSSPGNCFYLDGPSGSGKTHLYKTLLSVVRGKGDTVLPVASTGIAVTLLKGGRTYHSQFKLPIPLVETFTSNMRLISIDATLIKEAQLIIWDEATMAPCHALNTVDKLLKDIMGNQRPFGDKVVLLGGDFRQCLLVVPHDPLFSHWLIQLGNGELTNSFGLDRDVIEIPSNLLASDSIVTDIFGDKLTPSTVSTFSNRAILRPRNEDANAINKQVFPILEGEAHCYLSTDSVDCDDEQERNNYPVEFLNSLTPLEMPPHKLNFKGQQCFIPRIDLAPVDPDIPFVFRRRQFPVRLAFSMTINKSQGQTLDKVGIYLPTPVFSHGQLYVALSRTTSYANLKVCIVNSSQQGVGIPLHGALYNLGCLHLGAPF</sequence>
<evidence type="ECO:0000256" key="1">
    <source>
        <dbReference type="RuleBase" id="RU363044"/>
    </source>
</evidence>
<comment type="caution">
    <text evidence="3">The sequence shown here is derived from an EMBL/GenBank/DDBJ whole genome shotgun (WGS) entry which is preliminary data.</text>
</comment>
<dbReference type="PANTHER" id="PTHR10492:SF57">
    <property type="entry name" value="ATP-DEPENDENT DNA HELICASE"/>
    <property type="match status" value="1"/>
</dbReference>
<keyword evidence="1" id="KW-0547">Nucleotide-binding</keyword>
<protein>
    <recommendedName>
        <fullName evidence="1">ATP-dependent DNA helicase</fullName>
        <ecNumber evidence="1">5.6.2.3</ecNumber>
    </recommendedName>
</protein>
<evidence type="ECO:0000259" key="2">
    <source>
        <dbReference type="Pfam" id="PF05970"/>
    </source>
</evidence>
<feature type="domain" description="DNA helicase Pif1-like DEAD-box helicase" evidence="2">
    <location>
        <begin position="207"/>
        <end position="362"/>
    </location>
</feature>
<keyword evidence="1" id="KW-0378">Hydrolase</keyword>
<dbReference type="GO" id="GO:0043139">
    <property type="term" value="F:5'-3' DNA helicase activity"/>
    <property type="evidence" value="ECO:0007669"/>
    <property type="project" value="UniProtKB-EC"/>
</dbReference>